<keyword evidence="1" id="KW-0449">Lipoprotein</keyword>
<comment type="caution">
    <text evidence="1">The sequence shown here is derived from an EMBL/GenBank/DDBJ whole genome shotgun (WGS) entry which is preliminary data.</text>
</comment>
<sequence length="110" mass="12138">MKQDKIKSQKGMLSITVFAMVALFSITSCKKDKDDDKNQLLTLALLTGPNGTTEFKFSNTASLLAARTKDSSRFLTLPNSVGQGSAFLTDLGGDNPREKKYDLSFAYNYR</sequence>
<dbReference type="Proteomes" id="UP000018747">
    <property type="component" value="Unassembled WGS sequence"/>
</dbReference>
<gene>
    <name evidence="1" type="ORF">LEP1GSC062_3813</name>
</gene>
<accession>V6I1U0</accession>
<dbReference type="PROSITE" id="PS51257">
    <property type="entry name" value="PROKAR_LIPOPROTEIN"/>
    <property type="match status" value="1"/>
</dbReference>
<dbReference type="EMBL" id="AHMT02000016">
    <property type="protein sequence ID" value="EQA63806.1"/>
    <property type="molecule type" value="Genomic_DNA"/>
</dbReference>
<reference evidence="1" key="1">
    <citation type="submission" date="2013-05" db="EMBL/GenBank/DDBJ databases">
        <authorList>
            <person name="Harkins D.M."/>
            <person name="Durkin A.S."/>
            <person name="Brinkac L.M."/>
            <person name="Haft D.H."/>
            <person name="Selengut J.D."/>
            <person name="Sanka R."/>
            <person name="DePew J."/>
            <person name="Purushe J."/>
            <person name="Hartskeerl R.A."/>
            <person name="Ahmed A."/>
            <person name="van der Linden H."/>
            <person name="Goris M.G.A."/>
            <person name="Vinetz J.M."/>
            <person name="Sutton G.G."/>
            <person name="Nierman W.C."/>
            <person name="Fouts D.E."/>
        </authorList>
    </citation>
    <scope>NUCLEOTIDE SEQUENCE [LARGE SCALE GENOMIC DNA]</scope>
    <source>
        <strain evidence="1">L 60</strain>
    </source>
</reference>
<organism evidence="1 2">
    <name type="scientific">Leptospira alexanderi serovar Manhao 3 str. L 60</name>
    <dbReference type="NCBI Taxonomy" id="1049759"/>
    <lineage>
        <taxon>Bacteria</taxon>
        <taxon>Pseudomonadati</taxon>
        <taxon>Spirochaetota</taxon>
        <taxon>Spirochaetia</taxon>
        <taxon>Leptospirales</taxon>
        <taxon>Leptospiraceae</taxon>
        <taxon>Leptospira</taxon>
    </lineage>
</organism>
<evidence type="ECO:0000313" key="1">
    <source>
        <dbReference type="EMBL" id="EQA63806.1"/>
    </source>
</evidence>
<keyword evidence="2" id="KW-1185">Reference proteome</keyword>
<protein>
    <submittedName>
        <fullName evidence="1">Lipoprotein</fullName>
    </submittedName>
</protein>
<name>V6I1U0_9LEPT</name>
<evidence type="ECO:0000313" key="2">
    <source>
        <dbReference type="Proteomes" id="UP000018747"/>
    </source>
</evidence>
<dbReference type="AlphaFoldDB" id="V6I1U0"/>
<proteinExistence type="predicted"/>